<reference evidence="2 3" key="1">
    <citation type="submission" date="2019-07" db="EMBL/GenBank/DDBJ databases">
        <title>Complete genome of Crassaminicella thermophila SY095.</title>
        <authorList>
            <person name="Li X."/>
        </authorList>
    </citation>
    <scope>NUCLEOTIDE SEQUENCE [LARGE SCALE GENOMIC DNA]</scope>
    <source>
        <strain evidence="2 3">SY095</strain>
        <plasmid evidence="3">pct01</plasmid>
    </source>
</reference>
<evidence type="ECO:0000259" key="1">
    <source>
        <dbReference type="Pfam" id="PF10552"/>
    </source>
</evidence>
<accession>A0A5C0SKT2</accession>
<dbReference type="InterPro" id="IPR018878">
    <property type="entry name" value="ORF6C_dom"/>
</dbReference>
<keyword evidence="3" id="KW-1185">Reference proteome</keyword>
<evidence type="ECO:0000313" key="3">
    <source>
        <dbReference type="Proteomes" id="UP000324646"/>
    </source>
</evidence>
<dbReference type="Proteomes" id="UP000324646">
    <property type="component" value="Plasmid pCT01"/>
</dbReference>
<feature type="domain" description="ORF6C" evidence="1">
    <location>
        <begin position="118"/>
        <end position="216"/>
    </location>
</feature>
<dbReference type="InterPro" id="IPR014054">
    <property type="entry name" value="Phage_regulatory_Rha"/>
</dbReference>
<dbReference type="EMBL" id="CP042244">
    <property type="protein sequence ID" value="QEK13748.1"/>
    <property type="molecule type" value="Genomic_DNA"/>
</dbReference>
<dbReference type="Pfam" id="PF10552">
    <property type="entry name" value="ORF6C"/>
    <property type="match status" value="1"/>
</dbReference>
<gene>
    <name evidence="2" type="ORF">FQB35_15595</name>
</gene>
<keyword evidence="2" id="KW-0614">Plasmid</keyword>
<evidence type="ECO:0000313" key="2">
    <source>
        <dbReference type="EMBL" id="QEK13748.1"/>
    </source>
</evidence>
<dbReference type="OrthoDB" id="9812611at2"/>
<sequence length="233" mass="27366">MNELITKPATLDSREVAEMIGKRHSDLLRDIETYIQYLENAKLRSQDFFLESTYKAEGNNKTYKRYDVTKKGCEFIAHKLTGQKGAIFTARYINKFHEMENQIRTPKCIEDVIILQLEEQKKIKKRIEKLENNMTIDYAQQNNIREKANAKIVSVLGGKDAPAYQKLNKKAFSQFWKDYRRYMQVGSYKDTAVAELEKAKDFIKRWTPNEDLRFMILGANSQMRIESENIKSI</sequence>
<dbReference type="KEGG" id="crs:FQB35_15595"/>
<geneLocation type="plasmid" evidence="3">
    <name>pct01</name>
</geneLocation>
<dbReference type="NCBIfam" id="TIGR02681">
    <property type="entry name" value="phage_pRha"/>
    <property type="match status" value="1"/>
</dbReference>
<protein>
    <recommendedName>
        <fullName evidence="1">ORF6C domain-containing protein</fullName>
    </recommendedName>
</protein>
<proteinExistence type="predicted"/>
<organism evidence="2 3">
    <name type="scientific">Crassaminicella thermophila</name>
    <dbReference type="NCBI Taxonomy" id="2599308"/>
    <lineage>
        <taxon>Bacteria</taxon>
        <taxon>Bacillati</taxon>
        <taxon>Bacillota</taxon>
        <taxon>Clostridia</taxon>
        <taxon>Eubacteriales</taxon>
        <taxon>Clostridiaceae</taxon>
        <taxon>Crassaminicella</taxon>
    </lineage>
</organism>
<dbReference type="Pfam" id="PF09669">
    <property type="entry name" value="Phage_pRha"/>
    <property type="match status" value="1"/>
</dbReference>
<dbReference type="AlphaFoldDB" id="A0A5C0SKT2"/>
<name>A0A5C0SKT2_CRATE</name>
<dbReference type="RefSeq" id="WP_148810919.1">
    <property type="nucleotide sequence ID" value="NZ_CP042244.1"/>
</dbReference>